<name>A0A5C6BTM3_9BACT</name>
<evidence type="ECO:0000259" key="1">
    <source>
        <dbReference type="Pfam" id="PF10005"/>
    </source>
</evidence>
<dbReference type="RefSeq" id="WP_146407416.1">
    <property type="nucleotide sequence ID" value="NZ_SJPU01000002.1"/>
</dbReference>
<dbReference type="Gene3D" id="3.40.390.70">
    <property type="match status" value="1"/>
</dbReference>
<protein>
    <recommendedName>
        <fullName evidence="1">Zinc-ribbon domain-containing protein</fullName>
    </recommendedName>
</protein>
<feature type="domain" description="Zinc-ribbon" evidence="1">
    <location>
        <begin position="5"/>
        <end position="89"/>
    </location>
</feature>
<evidence type="ECO:0000313" key="3">
    <source>
        <dbReference type="Proteomes" id="UP000319908"/>
    </source>
</evidence>
<dbReference type="Pfam" id="PF10005">
    <property type="entry name" value="Zn_ribbon_DZR_6"/>
    <property type="match status" value="1"/>
</dbReference>
<keyword evidence="3" id="KW-1185">Reference proteome</keyword>
<dbReference type="Proteomes" id="UP000319908">
    <property type="component" value="Unassembled WGS sequence"/>
</dbReference>
<reference evidence="2 3" key="1">
    <citation type="journal article" date="2020" name="Antonie Van Leeuwenhoek">
        <title>Rhodopirellula heiligendammensis sp. nov., Rhodopirellula pilleata sp. nov., and Rhodopirellula solitaria sp. nov. isolated from natural or artificial marine surfaces in Northern Germany and California, USA, and emended description of the genus Rhodopirellula.</title>
        <authorList>
            <person name="Kallscheuer N."/>
            <person name="Wiegand S."/>
            <person name="Jogler M."/>
            <person name="Boedeker C."/>
            <person name="Peeters S.H."/>
            <person name="Rast P."/>
            <person name="Heuer A."/>
            <person name="Jetten M.S.M."/>
            <person name="Rohde M."/>
            <person name="Jogler C."/>
        </authorList>
    </citation>
    <scope>NUCLEOTIDE SEQUENCE [LARGE SCALE GENOMIC DNA]</scope>
    <source>
        <strain evidence="2 3">Poly21</strain>
    </source>
</reference>
<proteinExistence type="predicted"/>
<dbReference type="OrthoDB" id="256753at2"/>
<dbReference type="InterPro" id="IPR031321">
    <property type="entry name" value="UCP012641"/>
</dbReference>
<organism evidence="2 3">
    <name type="scientific">Allorhodopirellula heiligendammensis</name>
    <dbReference type="NCBI Taxonomy" id="2714739"/>
    <lineage>
        <taxon>Bacteria</taxon>
        <taxon>Pseudomonadati</taxon>
        <taxon>Planctomycetota</taxon>
        <taxon>Planctomycetia</taxon>
        <taxon>Pirellulales</taxon>
        <taxon>Pirellulaceae</taxon>
        <taxon>Allorhodopirellula</taxon>
    </lineage>
</organism>
<dbReference type="InterPro" id="IPR011201">
    <property type="entry name" value="Zinc-ribbon_6_bact"/>
</dbReference>
<comment type="caution">
    <text evidence="2">The sequence shown here is derived from an EMBL/GenBank/DDBJ whole genome shotgun (WGS) entry which is preliminary data.</text>
</comment>
<dbReference type="AlphaFoldDB" id="A0A5C6BTM3"/>
<evidence type="ECO:0000313" key="2">
    <source>
        <dbReference type="EMBL" id="TWU15570.1"/>
    </source>
</evidence>
<dbReference type="Pfam" id="PF15887">
    <property type="entry name" value="Peptidase_Mx"/>
    <property type="match status" value="1"/>
</dbReference>
<sequence>MKTGKCRCGNRIFFNSHTCVACEAMLGRCSECQDLASFTLNHKEYRCDNCGVTVQPCQNRDHGICNSVVKGERICSWCQFTTSIPDLSNPENTLRWSNLETAKRRLLLQLSDLGLPPFIENLQQTHPLSFQFLNDTVDADGKPQKTITGHSDGVITINLAEADSVHRERTRVNLGEPQRTLIGHMRHEVGHYIDWAWAMQVDPEGYHRLFGDPDSVDYSEAMQRHYDNGAPANWADEHVSAYATMHPWEDFAETVNAYLDIMAIATTANDQGRAAFDLSPRADREQLINDVLDIAIEVNEYNYDLGLLPLLPERFPQPVLEKLAYVHSLRRD</sequence>
<gene>
    <name evidence="2" type="ORF">Poly21_27670</name>
</gene>
<dbReference type="EMBL" id="SJPU01000002">
    <property type="protein sequence ID" value="TWU15570.1"/>
    <property type="molecule type" value="Genomic_DNA"/>
</dbReference>
<accession>A0A5C6BTM3</accession>